<evidence type="ECO:0000259" key="3">
    <source>
        <dbReference type="Pfam" id="PF00535"/>
    </source>
</evidence>
<reference evidence="4" key="1">
    <citation type="journal article" date="2013" name="Environ. Microbiol.">
        <title>Microbiota from the distal guts of lean and obese adolescents exhibit partial functional redundancy besides clear differences in community structure.</title>
        <authorList>
            <person name="Ferrer M."/>
            <person name="Ruiz A."/>
            <person name="Lanza F."/>
            <person name="Haange S.B."/>
            <person name="Oberbach A."/>
            <person name="Till H."/>
            <person name="Bargiela R."/>
            <person name="Campoy C."/>
            <person name="Segura M.T."/>
            <person name="Richter M."/>
            <person name="von Bergen M."/>
            <person name="Seifert J."/>
            <person name="Suarez A."/>
        </authorList>
    </citation>
    <scope>NUCLEOTIDE SEQUENCE</scope>
</reference>
<dbReference type="Gene3D" id="3.90.550.10">
    <property type="entry name" value="Spore Coat Polysaccharide Biosynthesis Protein SpsA, Chain A"/>
    <property type="match status" value="1"/>
</dbReference>
<dbReference type="EMBL" id="AJWY01005394">
    <property type="protein sequence ID" value="EKC69745.1"/>
    <property type="molecule type" value="Genomic_DNA"/>
</dbReference>
<feature type="domain" description="Glycosyltransferase 2-like" evidence="3">
    <location>
        <begin position="14"/>
        <end position="113"/>
    </location>
</feature>
<dbReference type="InterPro" id="IPR001173">
    <property type="entry name" value="Glyco_trans_2-like"/>
</dbReference>
<dbReference type="EC" id="2.-.-.-" evidence="4"/>
<dbReference type="PANTHER" id="PTHR22916">
    <property type="entry name" value="GLYCOSYLTRANSFERASE"/>
    <property type="match status" value="1"/>
</dbReference>
<dbReference type="GO" id="GO:0016757">
    <property type="term" value="F:glycosyltransferase activity"/>
    <property type="evidence" value="ECO:0007669"/>
    <property type="project" value="UniProtKB-KW"/>
</dbReference>
<sequence length="115" mass="13115">MNTDNMRERAVAVSVVVPVYNVEKYIERCLDSLVRQKFGYEYEIIIVNDGTKDNSMTIADRFASKYDFIRIITQQNAGLSAARNTGLANARGEYIAFVDSDDFVSPFYISEMYTL</sequence>
<feature type="non-terminal residue" evidence="4">
    <location>
        <position position="115"/>
    </location>
</feature>
<organism evidence="4">
    <name type="scientific">human gut metagenome</name>
    <dbReference type="NCBI Taxonomy" id="408170"/>
    <lineage>
        <taxon>unclassified sequences</taxon>
        <taxon>metagenomes</taxon>
        <taxon>organismal metagenomes</taxon>
    </lineage>
</organism>
<dbReference type="PANTHER" id="PTHR22916:SF51">
    <property type="entry name" value="GLYCOSYLTRANSFERASE EPSH-RELATED"/>
    <property type="match status" value="1"/>
</dbReference>
<comment type="caution">
    <text evidence="4">The sequence shown here is derived from an EMBL/GenBank/DDBJ whole genome shotgun (WGS) entry which is preliminary data.</text>
</comment>
<accession>K1TU75</accession>
<name>K1TU75_9ZZZZ</name>
<dbReference type="AlphaFoldDB" id="K1TU75"/>
<dbReference type="InterPro" id="IPR029044">
    <property type="entry name" value="Nucleotide-diphossugar_trans"/>
</dbReference>
<protein>
    <submittedName>
        <fullName evidence="4">Glycosyl transferase</fullName>
        <ecNumber evidence="4">2.-.-.-</ecNumber>
    </submittedName>
</protein>
<keyword evidence="1" id="KW-0328">Glycosyltransferase</keyword>
<dbReference type="CDD" id="cd00761">
    <property type="entry name" value="Glyco_tranf_GTA_type"/>
    <property type="match status" value="1"/>
</dbReference>
<keyword evidence="2 4" id="KW-0808">Transferase</keyword>
<dbReference type="SUPFAM" id="SSF53448">
    <property type="entry name" value="Nucleotide-diphospho-sugar transferases"/>
    <property type="match status" value="1"/>
</dbReference>
<gene>
    <name evidence="4" type="ORF">LEA_08133</name>
</gene>
<proteinExistence type="predicted"/>
<evidence type="ECO:0000256" key="2">
    <source>
        <dbReference type="ARBA" id="ARBA00022679"/>
    </source>
</evidence>
<dbReference type="Pfam" id="PF00535">
    <property type="entry name" value="Glycos_transf_2"/>
    <property type="match status" value="1"/>
</dbReference>
<evidence type="ECO:0000256" key="1">
    <source>
        <dbReference type="ARBA" id="ARBA00022676"/>
    </source>
</evidence>
<evidence type="ECO:0000313" key="4">
    <source>
        <dbReference type="EMBL" id="EKC69745.1"/>
    </source>
</evidence>